<dbReference type="PANTHER" id="PTHR46910:SF25">
    <property type="entry name" value="ABC-TRANSPORTER-REGULATING TRANSCRIPTION FACTOR"/>
    <property type="match status" value="1"/>
</dbReference>
<dbReference type="PROSITE" id="PS00463">
    <property type="entry name" value="ZN2_CY6_FUNGAL_1"/>
    <property type="match status" value="1"/>
</dbReference>
<organism evidence="8 9">
    <name type="scientific">Cladophialophora chaetospira</name>
    <dbReference type="NCBI Taxonomy" id="386627"/>
    <lineage>
        <taxon>Eukaryota</taxon>
        <taxon>Fungi</taxon>
        <taxon>Dikarya</taxon>
        <taxon>Ascomycota</taxon>
        <taxon>Pezizomycotina</taxon>
        <taxon>Eurotiomycetes</taxon>
        <taxon>Chaetothyriomycetidae</taxon>
        <taxon>Chaetothyriales</taxon>
        <taxon>Herpotrichiellaceae</taxon>
        <taxon>Cladophialophora</taxon>
    </lineage>
</organism>
<keyword evidence="5" id="KW-0539">Nucleus</keyword>
<dbReference type="GO" id="GO:0008270">
    <property type="term" value="F:zinc ion binding"/>
    <property type="evidence" value="ECO:0007669"/>
    <property type="project" value="InterPro"/>
</dbReference>
<evidence type="ECO:0000256" key="3">
    <source>
        <dbReference type="ARBA" id="ARBA00023125"/>
    </source>
</evidence>
<evidence type="ECO:0000256" key="4">
    <source>
        <dbReference type="ARBA" id="ARBA00023163"/>
    </source>
</evidence>
<dbReference type="Pfam" id="PF04082">
    <property type="entry name" value="Fungal_trans"/>
    <property type="match status" value="1"/>
</dbReference>
<dbReference type="Proteomes" id="UP001172673">
    <property type="component" value="Unassembled WGS sequence"/>
</dbReference>
<dbReference type="Pfam" id="PF00172">
    <property type="entry name" value="Zn_clus"/>
    <property type="match status" value="1"/>
</dbReference>
<dbReference type="SMART" id="SM00066">
    <property type="entry name" value="GAL4"/>
    <property type="match status" value="1"/>
</dbReference>
<feature type="region of interest" description="Disordered" evidence="6">
    <location>
        <begin position="130"/>
        <end position="191"/>
    </location>
</feature>
<feature type="domain" description="Zn(2)-C6 fungal-type" evidence="7">
    <location>
        <begin position="33"/>
        <end position="62"/>
    </location>
</feature>
<evidence type="ECO:0000256" key="1">
    <source>
        <dbReference type="ARBA" id="ARBA00022723"/>
    </source>
</evidence>
<dbReference type="InterPro" id="IPR001138">
    <property type="entry name" value="Zn2Cys6_DnaBD"/>
</dbReference>
<evidence type="ECO:0000256" key="5">
    <source>
        <dbReference type="ARBA" id="ARBA00023242"/>
    </source>
</evidence>
<dbReference type="GO" id="GO:0000981">
    <property type="term" value="F:DNA-binding transcription factor activity, RNA polymerase II-specific"/>
    <property type="evidence" value="ECO:0007669"/>
    <property type="project" value="InterPro"/>
</dbReference>
<keyword evidence="9" id="KW-1185">Reference proteome</keyword>
<dbReference type="EMBL" id="JAPDRK010000007">
    <property type="protein sequence ID" value="KAJ9610300.1"/>
    <property type="molecule type" value="Genomic_DNA"/>
</dbReference>
<dbReference type="Gene3D" id="4.10.240.10">
    <property type="entry name" value="Zn(2)-C6 fungal-type DNA-binding domain"/>
    <property type="match status" value="1"/>
</dbReference>
<proteinExistence type="predicted"/>
<keyword evidence="1" id="KW-0479">Metal-binding</keyword>
<dbReference type="GO" id="GO:0003677">
    <property type="term" value="F:DNA binding"/>
    <property type="evidence" value="ECO:0007669"/>
    <property type="project" value="UniProtKB-KW"/>
</dbReference>
<dbReference type="SUPFAM" id="SSF57701">
    <property type="entry name" value="Zn2/Cys6 DNA-binding domain"/>
    <property type="match status" value="1"/>
</dbReference>
<name>A0AA38XBA2_9EURO</name>
<gene>
    <name evidence="8" type="ORF">H2200_005077</name>
</gene>
<accession>A0AA38XBA2</accession>
<evidence type="ECO:0000313" key="8">
    <source>
        <dbReference type="EMBL" id="KAJ9610300.1"/>
    </source>
</evidence>
<dbReference type="CDD" id="cd12148">
    <property type="entry name" value="fungal_TF_MHR"/>
    <property type="match status" value="1"/>
</dbReference>
<sequence length="754" mass="83765">MTSPSFNLYAIEPTSRGGIDGVGMPGKTRRAVACTHCRAKKIRCNGSVPCANCQDRAEECVVTARRRPRVQGNQGSHDYDSADLSRRVRQIETLLRTPAEGSKLEHRVCRLATEGNGLSGALNIIDQTSILPQHDRNHGSQRTYSETPDHVFEPIPSHQVPSTSQSLTQQPGDHNAIPPSGDNSSPNALDTQDIEQEGSSVYVTETPTFEYYGKQETGPRSVLSFCSEPGMDWVVSKVKSPNFRDVAKGFVANASRMLKMSGTLSTLREPEPSPEVAWQYTKAYFEETPEEAFEIVDRSWFESRLRAHFSGAMPDDKALYALRNVLWASGCRIVLSKTASCREASRTSWALFENALSVHTEILFSRASMTGVQALVLMAYYSEGVGKMSLQYMLCSSALRLACAKGLHRQPARSWNISPHEVEHRNWLFWSIYCLEKHICSRSGRPSVMDDDEISCQTPENASSGRPGDTIYCHMLIKLMQLSSTAKKRLSSARGLRQTPEQLIETVHDLGAKLDELKSSTQHQFCLDGPLEVSQLPNDLTLRQAQSLQYHYFCLVLDINTPLAYPWSGICTYAKHNKSAFDQIKISLNLVAEASRSAILATRQIRIDASCSALLPLMSILSPPMKDGLPDGGSGMTNEGSDIALGYFSNLEFATDFELSFRPFAREMCHYARLAVDQSEKTRQRGIDDMRTKTGDQIASTNNQMTESLDFTSAALPSNEDEFFGWLPDEDLEAWSTLISFPETGDYASGDLFL</sequence>
<keyword evidence="2" id="KW-0805">Transcription regulation</keyword>
<dbReference type="AlphaFoldDB" id="A0AA38XBA2"/>
<keyword evidence="3" id="KW-0238">DNA-binding</keyword>
<dbReference type="GO" id="GO:0006351">
    <property type="term" value="P:DNA-templated transcription"/>
    <property type="evidence" value="ECO:0007669"/>
    <property type="project" value="InterPro"/>
</dbReference>
<feature type="compositionally biased region" description="Polar residues" evidence="6">
    <location>
        <begin position="159"/>
        <end position="172"/>
    </location>
</feature>
<evidence type="ECO:0000256" key="6">
    <source>
        <dbReference type="SAM" id="MobiDB-lite"/>
    </source>
</evidence>
<evidence type="ECO:0000259" key="7">
    <source>
        <dbReference type="PROSITE" id="PS50048"/>
    </source>
</evidence>
<dbReference type="PROSITE" id="PS50048">
    <property type="entry name" value="ZN2_CY6_FUNGAL_2"/>
    <property type="match status" value="1"/>
</dbReference>
<reference evidence="8" key="1">
    <citation type="submission" date="2022-10" db="EMBL/GenBank/DDBJ databases">
        <title>Culturing micro-colonial fungi from biological soil crusts in the Mojave desert and describing Neophaeococcomyces mojavensis, and introducing the new genera and species Taxawa tesnikishii.</title>
        <authorList>
            <person name="Kurbessoian T."/>
            <person name="Stajich J.E."/>
        </authorList>
    </citation>
    <scope>NUCLEOTIDE SEQUENCE</scope>
    <source>
        <strain evidence="8">TK_41</strain>
    </source>
</reference>
<keyword evidence="4" id="KW-0804">Transcription</keyword>
<dbReference type="PANTHER" id="PTHR46910">
    <property type="entry name" value="TRANSCRIPTION FACTOR PDR1"/>
    <property type="match status" value="1"/>
</dbReference>
<dbReference type="InterPro" id="IPR036864">
    <property type="entry name" value="Zn2-C6_fun-type_DNA-bd_sf"/>
</dbReference>
<evidence type="ECO:0000256" key="2">
    <source>
        <dbReference type="ARBA" id="ARBA00023015"/>
    </source>
</evidence>
<dbReference type="InterPro" id="IPR007219">
    <property type="entry name" value="XnlR_reg_dom"/>
</dbReference>
<dbReference type="SMART" id="SM00906">
    <property type="entry name" value="Fungal_trans"/>
    <property type="match status" value="1"/>
</dbReference>
<evidence type="ECO:0000313" key="9">
    <source>
        <dbReference type="Proteomes" id="UP001172673"/>
    </source>
</evidence>
<dbReference type="CDD" id="cd00067">
    <property type="entry name" value="GAL4"/>
    <property type="match status" value="1"/>
</dbReference>
<comment type="caution">
    <text evidence="8">The sequence shown here is derived from an EMBL/GenBank/DDBJ whole genome shotgun (WGS) entry which is preliminary data.</text>
</comment>
<feature type="compositionally biased region" description="Polar residues" evidence="6">
    <location>
        <begin position="181"/>
        <end position="190"/>
    </location>
</feature>
<protein>
    <recommendedName>
        <fullName evidence="7">Zn(2)-C6 fungal-type domain-containing protein</fullName>
    </recommendedName>
</protein>
<dbReference type="InterPro" id="IPR050987">
    <property type="entry name" value="AtrR-like"/>
</dbReference>